<protein>
    <submittedName>
        <fullName evidence="6">IclR family transcriptional regulator</fullName>
    </submittedName>
</protein>
<dbReference type="SMART" id="SM00346">
    <property type="entry name" value="HTH_ICLR"/>
    <property type="match status" value="1"/>
</dbReference>
<accession>A0A927C7U0</accession>
<evidence type="ECO:0000259" key="4">
    <source>
        <dbReference type="PROSITE" id="PS51077"/>
    </source>
</evidence>
<evidence type="ECO:0000313" key="7">
    <source>
        <dbReference type="Proteomes" id="UP000639396"/>
    </source>
</evidence>
<comment type="caution">
    <text evidence="6">The sequence shown here is derived from an EMBL/GenBank/DDBJ whole genome shotgun (WGS) entry which is preliminary data.</text>
</comment>
<reference evidence="6" key="1">
    <citation type="submission" date="2020-09" db="EMBL/GenBank/DDBJ databases">
        <title>A novel bacterium of genus Paenibacillus, isolated from South China Sea.</title>
        <authorList>
            <person name="Huang H."/>
            <person name="Mo K."/>
            <person name="Hu Y."/>
        </authorList>
    </citation>
    <scope>NUCLEOTIDE SEQUENCE</scope>
    <source>
        <strain evidence="6">IB182363</strain>
    </source>
</reference>
<keyword evidence="3" id="KW-0804">Transcription</keyword>
<evidence type="ECO:0000256" key="2">
    <source>
        <dbReference type="ARBA" id="ARBA00023125"/>
    </source>
</evidence>
<dbReference type="Pfam" id="PF09339">
    <property type="entry name" value="HTH_IclR"/>
    <property type="match status" value="1"/>
</dbReference>
<keyword evidence="7" id="KW-1185">Reference proteome</keyword>
<dbReference type="InterPro" id="IPR036390">
    <property type="entry name" value="WH_DNA-bd_sf"/>
</dbReference>
<evidence type="ECO:0000259" key="5">
    <source>
        <dbReference type="PROSITE" id="PS51078"/>
    </source>
</evidence>
<dbReference type="InterPro" id="IPR050707">
    <property type="entry name" value="HTH_MetabolicPath_Reg"/>
</dbReference>
<dbReference type="PROSITE" id="PS51078">
    <property type="entry name" value="ICLR_ED"/>
    <property type="match status" value="1"/>
</dbReference>
<dbReference type="InterPro" id="IPR036388">
    <property type="entry name" value="WH-like_DNA-bd_sf"/>
</dbReference>
<dbReference type="Pfam" id="PF01614">
    <property type="entry name" value="IclR_C"/>
    <property type="match status" value="1"/>
</dbReference>
<dbReference type="Proteomes" id="UP000639396">
    <property type="component" value="Unassembled WGS sequence"/>
</dbReference>
<dbReference type="SUPFAM" id="SSF55781">
    <property type="entry name" value="GAF domain-like"/>
    <property type="match status" value="1"/>
</dbReference>
<evidence type="ECO:0000256" key="1">
    <source>
        <dbReference type="ARBA" id="ARBA00023015"/>
    </source>
</evidence>
<feature type="domain" description="HTH iclR-type" evidence="4">
    <location>
        <begin position="3"/>
        <end position="65"/>
    </location>
</feature>
<dbReference type="InterPro" id="IPR029016">
    <property type="entry name" value="GAF-like_dom_sf"/>
</dbReference>
<dbReference type="InterPro" id="IPR005471">
    <property type="entry name" value="Tscrpt_reg_IclR_N"/>
</dbReference>
<dbReference type="Gene3D" id="3.30.450.40">
    <property type="match status" value="1"/>
</dbReference>
<dbReference type="PROSITE" id="PS51077">
    <property type="entry name" value="HTH_ICLR"/>
    <property type="match status" value="1"/>
</dbReference>
<dbReference type="EMBL" id="JACXJA010000003">
    <property type="protein sequence ID" value="MBD2860950.1"/>
    <property type="molecule type" value="Genomic_DNA"/>
</dbReference>
<dbReference type="PANTHER" id="PTHR30136">
    <property type="entry name" value="HELIX-TURN-HELIX TRANSCRIPTIONAL REGULATOR, ICLR FAMILY"/>
    <property type="match status" value="1"/>
</dbReference>
<feature type="domain" description="IclR-ED" evidence="5">
    <location>
        <begin position="66"/>
        <end position="222"/>
    </location>
</feature>
<keyword evidence="1" id="KW-0805">Transcription regulation</keyword>
<dbReference type="GO" id="GO:0003700">
    <property type="term" value="F:DNA-binding transcription factor activity"/>
    <property type="evidence" value="ECO:0007669"/>
    <property type="project" value="TreeGrafter"/>
</dbReference>
<dbReference type="GO" id="GO:0045892">
    <property type="term" value="P:negative regulation of DNA-templated transcription"/>
    <property type="evidence" value="ECO:0007669"/>
    <property type="project" value="TreeGrafter"/>
</dbReference>
<evidence type="ECO:0000313" key="6">
    <source>
        <dbReference type="EMBL" id="MBD2860950.1"/>
    </source>
</evidence>
<dbReference type="PANTHER" id="PTHR30136:SF24">
    <property type="entry name" value="HTH-TYPE TRANSCRIPTIONAL REPRESSOR ALLR"/>
    <property type="match status" value="1"/>
</dbReference>
<dbReference type="Gene3D" id="1.10.10.10">
    <property type="entry name" value="Winged helix-like DNA-binding domain superfamily/Winged helix DNA-binding domain"/>
    <property type="match status" value="1"/>
</dbReference>
<evidence type="ECO:0000256" key="3">
    <source>
        <dbReference type="ARBA" id="ARBA00023163"/>
    </source>
</evidence>
<keyword evidence="2" id="KW-0238">DNA-binding</keyword>
<dbReference type="SUPFAM" id="SSF46785">
    <property type="entry name" value="Winged helix' DNA-binding domain"/>
    <property type="match status" value="1"/>
</dbReference>
<organism evidence="6 7">
    <name type="scientific">Paenibacillus oceani</name>
    <dbReference type="NCBI Taxonomy" id="2772510"/>
    <lineage>
        <taxon>Bacteria</taxon>
        <taxon>Bacillati</taxon>
        <taxon>Bacillota</taxon>
        <taxon>Bacilli</taxon>
        <taxon>Bacillales</taxon>
        <taxon>Paenibacillaceae</taxon>
        <taxon>Paenibacillus</taxon>
    </lineage>
</organism>
<dbReference type="AlphaFoldDB" id="A0A927C7U0"/>
<name>A0A927C7U0_9BACL</name>
<gene>
    <name evidence="6" type="ORF">IDH45_02980</name>
</gene>
<dbReference type="GO" id="GO:0003677">
    <property type="term" value="F:DNA binding"/>
    <property type="evidence" value="ECO:0007669"/>
    <property type="project" value="UniProtKB-KW"/>
</dbReference>
<dbReference type="InterPro" id="IPR014757">
    <property type="entry name" value="Tscrpt_reg_IclR_C"/>
</dbReference>
<sequence>MLTQSVTRALAILSCFSDSEPELRVIDFSKKLNLTQSNVSRLLTTMVSIGYVVRNEQTGYYSLGPEIVTLGGIAFNHYEIRKQALPKLYEIERKTGIDANLAILDNGTVFYLAHVDSYDSPRMYTFVGRRNPLHCTAIGKARLLFFPRKRRVSCLAKPRWPGIPRKRSFRSTTPSLRWGISASRGMRWRWRSWRSAGLASPLPCWTGQAEWPPASVYPHRCP</sequence>
<proteinExistence type="predicted"/>